<evidence type="ECO:0000259" key="8">
    <source>
        <dbReference type="Pfam" id="PF00590"/>
    </source>
</evidence>
<dbReference type="EMBL" id="PNHF01000014">
    <property type="protein sequence ID" value="PMC62177.1"/>
    <property type="molecule type" value="Genomic_DNA"/>
</dbReference>
<name>A0A2N6SYN0_9CORY</name>
<dbReference type="Gene3D" id="3.30.950.10">
    <property type="entry name" value="Methyltransferase, Cobalt-precorrin-4 Transmethylase, Domain 2"/>
    <property type="match status" value="2"/>
</dbReference>
<proteinExistence type="inferred from homology"/>
<dbReference type="NCBIfam" id="TIGR01466">
    <property type="entry name" value="cobJ_cbiH"/>
    <property type="match status" value="1"/>
</dbReference>
<dbReference type="Pfam" id="PF00590">
    <property type="entry name" value="TP_methylase"/>
    <property type="match status" value="2"/>
</dbReference>
<keyword evidence="6" id="KW-0949">S-adenosyl-L-methionine</keyword>
<evidence type="ECO:0000313" key="10">
    <source>
        <dbReference type="Proteomes" id="UP000235363"/>
    </source>
</evidence>
<dbReference type="GO" id="GO:0005524">
    <property type="term" value="F:ATP binding"/>
    <property type="evidence" value="ECO:0007669"/>
    <property type="project" value="UniProtKB-KW"/>
</dbReference>
<keyword evidence="9" id="KW-0067">ATP-binding</keyword>
<dbReference type="CDD" id="cd11646">
    <property type="entry name" value="Precorrin_3B_C17_MT"/>
    <property type="match status" value="1"/>
</dbReference>
<dbReference type="PANTHER" id="PTHR47036:SF1">
    <property type="entry name" value="COBALT-FACTOR III C(17)-METHYLTRANSFERASE-RELATED"/>
    <property type="match status" value="1"/>
</dbReference>
<dbReference type="GO" id="GO:0009236">
    <property type="term" value="P:cobalamin biosynthetic process"/>
    <property type="evidence" value="ECO:0007669"/>
    <property type="project" value="UniProtKB-UniPathway"/>
</dbReference>
<dbReference type="Gene3D" id="3.40.1010.10">
    <property type="entry name" value="Cobalt-precorrin-4 Transmethylase, Domain 1"/>
    <property type="match status" value="2"/>
</dbReference>
<keyword evidence="4 7" id="KW-0489">Methyltransferase</keyword>
<reference evidence="9 10" key="1">
    <citation type="submission" date="2017-09" db="EMBL/GenBank/DDBJ databases">
        <title>Bacterial strain isolated from the female urinary microbiota.</title>
        <authorList>
            <person name="Thomas-White K."/>
            <person name="Kumar N."/>
            <person name="Forster S."/>
            <person name="Putonti C."/>
            <person name="Lawley T."/>
            <person name="Wolfe A.J."/>
        </authorList>
    </citation>
    <scope>NUCLEOTIDE SEQUENCE [LARGE SCALE GENOMIC DNA]</scope>
    <source>
        <strain evidence="9 10">UMB0908</strain>
    </source>
</reference>
<dbReference type="InterPro" id="IPR003043">
    <property type="entry name" value="Uropor_MeTrfase_CS"/>
</dbReference>
<organism evidence="9 10">
    <name type="scientific">Corynebacterium xerosis</name>
    <dbReference type="NCBI Taxonomy" id="1725"/>
    <lineage>
        <taxon>Bacteria</taxon>
        <taxon>Bacillati</taxon>
        <taxon>Actinomycetota</taxon>
        <taxon>Actinomycetes</taxon>
        <taxon>Mycobacteriales</taxon>
        <taxon>Corynebacteriaceae</taxon>
        <taxon>Corynebacterium</taxon>
    </lineage>
</organism>
<evidence type="ECO:0000313" key="9">
    <source>
        <dbReference type="EMBL" id="PMC62177.1"/>
    </source>
</evidence>
<sequence length="570" mass="58181">MTATAEGAAGSAGDTTAAASAAASAVEPGHLYGVGLGPGDPGLITRRGADVIAAADVVAFHAGPHGRSTARRIAGELLDGRAAAARPAAIEELLVYPVTRGSDAEGYAEQMGGFYAEATQRLAGHLSAGRSVAVLSLGDPMLYSSYQHLHRALEGDFPAHVIPGVPSVTAAAAELAHPLAEGADILSILPATAGRDRLSAAVAAADCLVIMKLGGHVDEVRDVLRGAGMLDRARVVVRATMGDGWTAPLADIDAADVPYFAVVVVGAVLDDGPDRGVRVEARGTTVDSSLAATSATAPAPATAPDPAAGGMGEVVVIGLGPGPDRWLTPEAAEELERATDVVGYSTYVARVPERPGQTKHMSDNRVEGERAAMALDLAKSGAKVAVVSSGDAGVFAMAAAVLETADDEPWRDVPVRIVPGMTAAQAVASRVGAPLGHDFAMLSLSDRLKPWATVEKRLRAVLGSDMAFAVYNPASKTRRAQVVALRDLVAEYRDPATPVIVARAVGAPEEKVTVTTVAELDPEVVDMRTMLIVGASSTKAYAGVDGPRVFTARHYGGGGFAGTGALGGDR</sequence>
<dbReference type="AlphaFoldDB" id="A0A2N6SYN0"/>
<protein>
    <submittedName>
        <fullName evidence="9">ATP-binding protein</fullName>
    </submittedName>
</protein>
<dbReference type="InterPro" id="IPR014777">
    <property type="entry name" value="4pyrrole_Mease_sub1"/>
</dbReference>
<dbReference type="GO" id="GO:0032259">
    <property type="term" value="P:methylation"/>
    <property type="evidence" value="ECO:0007669"/>
    <property type="project" value="UniProtKB-KW"/>
</dbReference>
<comment type="similarity">
    <text evidence="2 7">Belongs to the precorrin methyltransferase family.</text>
</comment>
<dbReference type="InterPro" id="IPR012382">
    <property type="entry name" value="CobI/CbiL"/>
</dbReference>
<dbReference type="PROSITE" id="PS00840">
    <property type="entry name" value="SUMT_2"/>
    <property type="match status" value="1"/>
</dbReference>
<dbReference type="InterPro" id="IPR051810">
    <property type="entry name" value="Precorrin_MeTrfase"/>
</dbReference>
<feature type="domain" description="Tetrapyrrole methylase" evidence="8">
    <location>
        <begin position="314"/>
        <end position="521"/>
    </location>
</feature>
<dbReference type="GO" id="GO:0030788">
    <property type="term" value="F:precorrin-2 C20-methyltransferase activity"/>
    <property type="evidence" value="ECO:0007669"/>
    <property type="project" value="InterPro"/>
</dbReference>
<dbReference type="NCBIfam" id="TIGR01467">
    <property type="entry name" value="cobI_cbiL"/>
    <property type="match status" value="1"/>
</dbReference>
<gene>
    <name evidence="9" type="ORF">CJ204_06915</name>
</gene>
<comment type="caution">
    <text evidence="9">The sequence shown here is derived from an EMBL/GenBank/DDBJ whole genome shotgun (WGS) entry which is preliminary data.</text>
</comment>
<keyword evidence="5 7" id="KW-0808">Transferase</keyword>
<comment type="pathway">
    <text evidence="1">Cofactor biosynthesis; adenosylcobalamin biosynthesis.</text>
</comment>
<dbReference type="SUPFAM" id="SSF53790">
    <property type="entry name" value="Tetrapyrrole methylase"/>
    <property type="match status" value="2"/>
</dbReference>
<dbReference type="CDD" id="cd11645">
    <property type="entry name" value="Precorrin_2_C20_MT"/>
    <property type="match status" value="1"/>
</dbReference>
<evidence type="ECO:0000256" key="5">
    <source>
        <dbReference type="ARBA" id="ARBA00022679"/>
    </source>
</evidence>
<dbReference type="InterPro" id="IPR006364">
    <property type="entry name" value="CobI/CbiL/CobIJ_dom"/>
</dbReference>
<keyword evidence="9" id="KW-0547">Nucleotide-binding</keyword>
<dbReference type="InterPro" id="IPR000878">
    <property type="entry name" value="4pyrrol_Mease"/>
</dbReference>
<evidence type="ECO:0000256" key="7">
    <source>
        <dbReference type="RuleBase" id="RU003960"/>
    </source>
</evidence>
<dbReference type="UniPathway" id="UPA00148"/>
<evidence type="ECO:0000256" key="6">
    <source>
        <dbReference type="ARBA" id="ARBA00022691"/>
    </source>
</evidence>
<dbReference type="InterPro" id="IPR014776">
    <property type="entry name" value="4pyrrole_Mease_sub2"/>
</dbReference>
<dbReference type="InterPro" id="IPR035996">
    <property type="entry name" value="4pyrrol_Methylase_sf"/>
</dbReference>
<evidence type="ECO:0000256" key="2">
    <source>
        <dbReference type="ARBA" id="ARBA00005879"/>
    </source>
</evidence>
<dbReference type="RefSeq" id="WP_102212868.1">
    <property type="nucleotide sequence ID" value="NZ_PNHF01000014.1"/>
</dbReference>
<evidence type="ECO:0000256" key="1">
    <source>
        <dbReference type="ARBA" id="ARBA00004953"/>
    </source>
</evidence>
<evidence type="ECO:0000256" key="3">
    <source>
        <dbReference type="ARBA" id="ARBA00022573"/>
    </source>
</evidence>
<dbReference type="InterPro" id="IPR006363">
    <property type="entry name" value="Cbl_synth_CobJ/CibH_dom"/>
</dbReference>
<accession>A0A2N6SYN0</accession>
<feature type="domain" description="Tetrapyrrole methylase" evidence="8">
    <location>
        <begin position="30"/>
        <end position="242"/>
    </location>
</feature>
<keyword evidence="3" id="KW-0169">Cobalamin biosynthesis</keyword>
<dbReference type="PANTHER" id="PTHR47036">
    <property type="entry name" value="COBALT-FACTOR III C(17)-METHYLTRANSFERASE-RELATED"/>
    <property type="match status" value="1"/>
</dbReference>
<evidence type="ECO:0000256" key="4">
    <source>
        <dbReference type="ARBA" id="ARBA00022603"/>
    </source>
</evidence>
<dbReference type="Proteomes" id="UP000235363">
    <property type="component" value="Unassembled WGS sequence"/>
</dbReference>